<name>A0A9P6FVH6_9FUNG</name>
<gene>
    <name evidence="4" type="primary">CHS2_2</name>
    <name evidence="4" type="ORF">BGW38_000323</name>
</gene>
<dbReference type="InterPro" id="IPR013616">
    <property type="entry name" value="Chitin_synth_N"/>
</dbReference>
<dbReference type="Pfam" id="PF08407">
    <property type="entry name" value="Chitin_synth_1N"/>
    <property type="match status" value="1"/>
</dbReference>
<keyword evidence="1" id="KW-0812">Transmembrane</keyword>
<proteinExistence type="predicted"/>
<evidence type="ECO:0000313" key="5">
    <source>
        <dbReference type="Proteomes" id="UP000780801"/>
    </source>
</evidence>
<sequence>MAHYVQLQDMPPQTSAPPPTAYPASAETPFLSPAQQQQAHTPTLRYGEVPERQERRFKTKKNVQLTDGNLVLMCPVPTHYLDQQRQQKGEEWEFMRYTAVTCDPNDFEAENYTLRPSMWHRETELFIVVTMYN</sequence>
<dbReference type="OrthoDB" id="26569at2759"/>
<dbReference type="EMBL" id="JAABOA010001085">
    <property type="protein sequence ID" value="KAF9582343.1"/>
    <property type="molecule type" value="Genomic_DNA"/>
</dbReference>
<dbReference type="Proteomes" id="UP000780801">
    <property type="component" value="Unassembled WGS sequence"/>
</dbReference>
<dbReference type="AlphaFoldDB" id="A0A9P6FVH6"/>
<organism evidence="4 5">
    <name type="scientific">Lunasporangiospora selenospora</name>
    <dbReference type="NCBI Taxonomy" id="979761"/>
    <lineage>
        <taxon>Eukaryota</taxon>
        <taxon>Fungi</taxon>
        <taxon>Fungi incertae sedis</taxon>
        <taxon>Mucoromycota</taxon>
        <taxon>Mortierellomycotina</taxon>
        <taxon>Mortierellomycetes</taxon>
        <taxon>Mortierellales</taxon>
        <taxon>Mortierellaceae</taxon>
        <taxon>Lunasporangiospora</taxon>
    </lineage>
</organism>
<evidence type="ECO:0000313" key="4">
    <source>
        <dbReference type="EMBL" id="KAF9582343.1"/>
    </source>
</evidence>
<evidence type="ECO:0000256" key="1">
    <source>
        <dbReference type="ARBA" id="ARBA00022989"/>
    </source>
</evidence>
<keyword evidence="5" id="KW-1185">Reference proteome</keyword>
<evidence type="ECO:0000256" key="2">
    <source>
        <dbReference type="SAM" id="MobiDB-lite"/>
    </source>
</evidence>
<feature type="non-terminal residue" evidence="4">
    <location>
        <position position="133"/>
    </location>
</feature>
<accession>A0A9P6FVH6</accession>
<evidence type="ECO:0000259" key="3">
    <source>
        <dbReference type="Pfam" id="PF08407"/>
    </source>
</evidence>
<keyword evidence="1" id="KW-1133">Transmembrane helix</keyword>
<feature type="domain" description="Chitin synthase N-terminal" evidence="3">
    <location>
        <begin position="58"/>
        <end position="124"/>
    </location>
</feature>
<feature type="region of interest" description="Disordered" evidence="2">
    <location>
        <begin position="1"/>
        <end position="55"/>
    </location>
</feature>
<keyword evidence="1" id="KW-0472">Membrane</keyword>
<dbReference type="GO" id="GO:0004100">
    <property type="term" value="F:chitin synthase activity"/>
    <property type="evidence" value="ECO:0007669"/>
    <property type="project" value="InterPro"/>
</dbReference>
<protein>
    <submittedName>
        <fullName evidence="4">Chitin synthase, class 2</fullName>
    </submittedName>
</protein>
<comment type="caution">
    <text evidence="4">The sequence shown here is derived from an EMBL/GenBank/DDBJ whole genome shotgun (WGS) entry which is preliminary data.</text>
</comment>
<reference evidence="4" key="1">
    <citation type="journal article" date="2020" name="Fungal Divers.">
        <title>Resolving the Mortierellaceae phylogeny through synthesis of multi-gene phylogenetics and phylogenomics.</title>
        <authorList>
            <person name="Vandepol N."/>
            <person name="Liber J."/>
            <person name="Desiro A."/>
            <person name="Na H."/>
            <person name="Kennedy M."/>
            <person name="Barry K."/>
            <person name="Grigoriev I.V."/>
            <person name="Miller A.N."/>
            <person name="O'Donnell K."/>
            <person name="Stajich J.E."/>
            <person name="Bonito G."/>
        </authorList>
    </citation>
    <scope>NUCLEOTIDE SEQUENCE</scope>
    <source>
        <strain evidence="4">KOD1015</strain>
    </source>
</reference>